<evidence type="ECO:0000313" key="1">
    <source>
        <dbReference type="EMBL" id="CRL18963.1"/>
    </source>
</evidence>
<gene>
    <name evidence="1" type="ORF">PCAMFM013_S002g000833</name>
</gene>
<name>A0A0G4NXZ9_PENC3</name>
<dbReference type="EMBL" id="HG793135">
    <property type="protein sequence ID" value="CRL18963.1"/>
    <property type="molecule type" value="Genomic_DNA"/>
</dbReference>
<proteinExistence type="predicted"/>
<dbReference type="AlphaFoldDB" id="A0A0G4NXZ9"/>
<accession>A0A0G4NXZ9</accession>
<reference evidence="1 2" key="1">
    <citation type="journal article" date="2014" name="Nat. Commun.">
        <title>Multiple recent horizontal transfers of a large genomic region in cheese making fungi.</title>
        <authorList>
            <person name="Cheeseman K."/>
            <person name="Ropars J."/>
            <person name="Renault P."/>
            <person name="Dupont J."/>
            <person name="Gouzy J."/>
            <person name="Branca A."/>
            <person name="Abraham A.L."/>
            <person name="Ceppi M."/>
            <person name="Conseiller E."/>
            <person name="Debuchy R."/>
            <person name="Malagnac F."/>
            <person name="Goarin A."/>
            <person name="Silar P."/>
            <person name="Lacoste S."/>
            <person name="Sallet E."/>
            <person name="Bensimon A."/>
            <person name="Giraud T."/>
            <person name="Brygoo Y."/>
        </authorList>
    </citation>
    <scope>NUCLEOTIDE SEQUENCE [LARGE SCALE GENOMIC DNA]</scope>
    <source>
        <strain evidence="2">FM 013</strain>
    </source>
</reference>
<organism evidence="1 2">
    <name type="scientific">Penicillium camemberti (strain FM 013)</name>
    <dbReference type="NCBI Taxonomy" id="1429867"/>
    <lineage>
        <taxon>Eukaryota</taxon>
        <taxon>Fungi</taxon>
        <taxon>Dikarya</taxon>
        <taxon>Ascomycota</taxon>
        <taxon>Pezizomycotina</taxon>
        <taxon>Eurotiomycetes</taxon>
        <taxon>Eurotiomycetidae</taxon>
        <taxon>Eurotiales</taxon>
        <taxon>Aspergillaceae</taxon>
        <taxon>Penicillium</taxon>
    </lineage>
</organism>
<sequence length="69" mass="7637">MVLIGTMKRYCPSRLPLPFIARSAATLVDSMRHGKVSQDCHDLNSKSSNASFIEDHLSAVAQMEEMEAI</sequence>
<evidence type="ECO:0000313" key="2">
    <source>
        <dbReference type="Proteomes" id="UP000053732"/>
    </source>
</evidence>
<keyword evidence="2" id="KW-1185">Reference proteome</keyword>
<protein>
    <submittedName>
        <fullName evidence="1">Str. FM013</fullName>
    </submittedName>
</protein>
<dbReference type="Proteomes" id="UP000053732">
    <property type="component" value="Unassembled WGS sequence"/>
</dbReference>